<dbReference type="EMBL" id="QUWK01000019">
    <property type="protein sequence ID" value="RFU93789.1"/>
    <property type="molecule type" value="Genomic_DNA"/>
</dbReference>
<evidence type="ECO:0000313" key="5">
    <source>
        <dbReference type="Proteomes" id="UP000264002"/>
    </source>
</evidence>
<name>A0A372MDB5_9SPIR</name>
<dbReference type="Pfam" id="PF00106">
    <property type="entry name" value="adh_short"/>
    <property type="match status" value="1"/>
</dbReference>
<dbReference type="Gene3D" id="3.40.50.720">
    <property type="entry name" value="NAD(P)-binding Rossmann-like Domain"/>
    <property type="match status" value="1"/>
</dbReference>
<proteinExistence type="inferred from homology"/>
<dbReference type="FunFam" id="3.40.50.720:FF:000084">
    <property type="entry name" value="Short-chain dehydrogenase reductase"/>
    <property type="match status" value="1"/>
</dbReference>
<keyword evidence="5" id="KW-1185">Reference proteome</keyword>
<comment type="caution">
    <text evidence="4">The sequence shown here is derived from an EMBL/GenBank/DDBJ whole genome shotgun (WGS) entry which is preliminary data.</text>
</comment>
<evidence type="ECO:0000256" key="2">
    <source>
        <dbReference type="RuleBase" id="RU000363"/>
    </source>
</evidence>
<dbReference type="GO" id="GO:0016616">
    <property type="term" value="F:oxidoreductase activity, acting on the CH-OH group of donors, NAD or NADP as acceptor"/>
    <property type="evidence" value="ECO:0007669"/>
    <property type="project" value="TreeGrafter"/>
</dbReference>
<dbReference type="PROSITE" id="PS00061">
    <property type="entry name" value="ADH_SHORT"/>
    <property type="match status" value="1"/>
</dbReference>
<reference evidence="5" key="1">
    <citation type="submission" date="2018-08" db="EMBL/GenBank/DDBJ databases">
        <authorList>
            <person name="Grouzdev D.S."/>
            <person name="Krutkina M.S."/>
        </authorList>
    </citation>
    <scope>NUCLEOTIDE SEQUENCE [LARGE SCALE GENOMIC DNA]</scope>
    <source>
        <strain evidence="5">4-11</strain>
    </source>
</reference>
<feature type="domain" description="Ketoreductase" evidence="3">
    <location>
        <begin position="1"/>
        <end position="176"/>
    </location>
</feature>
<dbReference type="PRINTS" id="PR00080">
    <property type="entry name" value="SDRFAMILY"/>
</dbReference>
<dbReference type="Proteomes" id="UP000264002">
    <property type="component" value="Unassembled WGS sequence"/>
</dbReference>
<dbReference type="AlphaFoldDB" id="A0A372MDB5"/>
<dbReference type="SUPFAM" id="SSF51735">
    <property type="entry name" value="NAD(P)-binding Rossmann-fold domains"/>
    <property type="match status" value="1"/>
</dbReference>
<dbReference type="InterPro" id="IPR020904">
    <property type="entry name" value="Sc_DH/Rdtase_CS"/>
</dbReference>
<dbReference type="InterPro" id="IPR036291">
    <property type="entry name" value="NAD(P)-bd_dom_sf"/>
</dbReference>
<accession>A0A372MDB5</accession>
<dbReference type="PRINTS" id="PR00081">
    <property type="entry name" value="GDHRDH"/>
</dbReference>
<reference evidence="4 5" key="2">
    <citation type="submission" date="2018-09" db="EMBL/GenBank/DDBJ databases">
        <title>Genome of Sphaerochaeta halotolerans strain 4-11.</title>
        <authorList>
            <person name="Nazina T.N."/>
            <person name="Sokolova D.S."/>
        </authorList>
    </citation>
    <scope>NUCLEOTIDE SEQUENCE [LARGE SCALE GENOMIC DNA]</scope>
    <source>
        <strain evidence="4 5">4-11</strain>
    </source>
</reference>
<protein>
    <submittedName>
        <fullName evidence="4">SDR family oxidoreductase</fullName>
    </submittedName>
</protein>
<dbReference type="PANTHER" id="PTHR42760">
    <property type="entry name" value="SHORT-CHAIN DEHYDROGENASES/REDUCTASES FAMILY MEMBER"/>
    <property type="match status" value="1"/>
</dbReference>
<evidence type="ECO:0000259" key="3">
    <source>
        <dbReference type="SMART" id="SM00822"/>
    </source>
</evidence>
<gene>
    <name evidence="4" type="ORF">DYP60_13020</name>
</gene>
<dbReference type="SMART" id="SM00822">
    <property type="entry name" value="PKS_KR"/>
    <property type="match status" value="1"/>
</dbReference>
<evidence type="ECO:0000256" key="1">
    <source>
        <dbReference type="ARBA" id="ARBA00006484"/>
    </source>
</evidence>
<evidence type="ECO:0000313" key="4">
    <source>
        <dbReference type="EMBL" id="RFU93789.1"/>
    </source>
</evidence>
<comment type="similarity">
    <text evidence="1 2">Belongs to the short-chain dehydrogenases/reductases (SDR) family.</text>
</comment>
<dbReference type="InterPro" id="IPR057326">
    <property type="entry name" value="KR_dom"/>
</dbReference>
<dbReference type="CDD" id="cd05233">
    <property type="entry name" value="SDR_c"/>
    <property type="match status" value="1"/>
</dbReference>
<dbReference type="InterPro" id="IPR002347">
    <property type="entry name" value="SDR_fam"/>
</dbReference>
<organism evidence="4 5">
    <name type="scientific">Sphaerochaeta halotolerans</name>
    <dbReference type="NCBI Taxonomy" id="2293840"/>
    <lineage>
        <taxon>Bacteria</taxon>
        <taxon>Pseudomonadati</taxon>
        <taxon>Spirochaetota</taxon>
        <taxon>Spirochaetia</taxon>
        <taxon>Spirochaetales</taxon>
        <taxon>Sphaerochaetaceae</taxon>
        <taxon>Sphaerochaeta</taxon>
    </lineage>
</organism>
<sequence>MITGGAGDIGLATAIRFGKEGASVALVDVKDMANAAEQVAATGALVRTYRCDVTDYGDVERTVEKIVADFGKIDLLFNNAGIQGEFKQLHQYPVDDFAKVIQVNLIGAFHVLRSVSARMVEQKGGVIVNTASMAGVDGPVNMAAYGASKFAMVGLTQTAAKDLAPFGIRVNSISPGFMGPGFMWDRQVDLQAAVGSQYYDTDRNIVEKQMIGSVPLRRYGNIEEIPGTVIYLMSDDSSYVTGVNVKLSGGI</sequence>